<dbReference type="RefSeq" id="WP_036396482.1">
    <property type="nucleotide sequence ID" value="NZ_CCBB010000001.1"/>
</dbReference>
<evidence type="ECO:0000313" key="4">
    <source>
        <dbReference type="EMBL" id="CDO06081.1"/>
    </source>
</evidence>
<dbReference type="Proteomes" id="UP000028870">
    <property type="component" value="Unassembled WGS sequence"/>
</dbReference>
<keyword evidence="2 3" id="KW-0472">Membrane</keyword>
<name>W9AU28_MYCCO</name>
<accession>W9AU28</accession>
<keyword evidence="3" id="KW-0812">Transmembrane</keyword>
<reference evidence="4" key="1">
    <citation type="submission" date="2014-03" db="EMBL/GenBank/DDBJ databases">
        <title>Draft Genome Sequence of Mycobacterium cosmeticum DSM 44829.</title>
        <authorList>
            <person name="Croce O."/>
            <person name="Robert C."/>
            <person name="Raoult D."/>
            <person name="Drancourt M."/>
        </authorList>
    </citation>
    <scope>NUCLEOTIDE SEQUENCE [LARGE SCALE GENOMIC DNA]</scope>
    <source>
        <strain evidence="4">DSM 44829</strain>
    </source>
</reference>
<dbReference type="AlphaFoldDB" id="W9AU28"/>
<proteinExistence type="predicted"/>
<comment type="subcellular location">
    <subcellularLocation>
        <location evidence="1">Membrane</location>
    </subcellularLocation>
</comment>
<dbReference type="GO" id="GO:0016020">
    <property type="term" value="C:membrane"/>
    <property type="evidence" value="ECO:0007669"/>
    <property type="project" value="UniProtKB-SubCell"/>
</dbReference>
<evidence type="ECO:0000256" key="2">
    <source>
        <dbReference type="ARBA" id="ARBA00023136"/>
    </source>
</evidence>
<comment type="caution">
    <text evidence="4">The sequence shown here is derived from an EMBL/GenBank/DDBJ whole genome shotgun (WGS) entry which is preliminary data.</text>
</comment>
<dbReference type="STRING" id="258533.BN977_00862"/>
<keyword evidence="5" id="KW-1185">Reference proteome</keyword>
<dbReference type="eggNOG" id="ENOG50341TF">
    <property type="taxonomic scope" value="Bacteria"/>
</dbReference>
<feature type="transmembrane region" description="Helical" evidence="3">
    <location>
        <begin position="63"/>
        <end position="84"/>
    </location>
</feature>
<sequence>MTVKHDEALVESHVELDDANVVELEDTAADGADAVPFDAPEAAGPTRPAGPVRRVLRALGRHWFALALAVALVASAGATAWIYVNQYRPDRQTDAEAAASAIKAASDGTVALLSYAPDTLDKDFSTAKTHLTGDFLNYYTQFTEQIVTPAAKKKSVKTSAAIVNSAVMELHPGSAVVLLFLNQTTTSAENPDGSFSTSSVKVGLTKVDGNWLIASFDPV</sequence>
<organism evidence="4 5">
    <name type="scientific">Mycolicibacterium cosmeticum</name>
    <dbReference type="NCBI Taxonomy" id="258533"/>
    <lineage>
        <taxon>Bacteria</taxon>
        <taxon>Bacillati</taxon>
        <taxon>Actinomycetota</taxon>
        <taxon>Actinomycetes</taxon>
        <taxon>Mycobacteriales</taxon>
        <taxon>Mycobacteriaceae</taxon>
        <taxon>Mycolicibacterium</taxon>
    </lineage>
</organism>
<dbReference type="PANTHER" id="PTHR37042:SF4">
    <property type="entry name" value="OUTER MEMBRANE PROTEIN RV1973"/>
    <property type="match status" value="1"/>
</dbReference>
<protein>
    <submittedName>
        <fullName evidence="4">Twin-arginine translocation pathway signal</fullName>
    </submittedName>
</protein>
<reference evidence="4" key="2">
    <citation type="submission" date="2014-03" db="EMBL/GenBank/DDBJ databases">
        <authorList>
            <person name="Urmite Genomes"/>
        </authorList>
    </citation>
    <scope>NUCLEOTIDE SEQUENCE</scope>
    <source>
        <strain evidence="4">DSM 44829</strain>
    </source>
</reference>
<evidence type="ECO:0000313" key="5">
    <source>
        <dbReference type="Proteomes" id="UP000028870"/>
    </source>
</evidence>
<keyword evidence="3" id="KW-1133">Transmembrane helix</keyword>
<dbReference type="EMBL" id="CCBB010000001">
    <property type="protein sequence ID" value="CDO06081.1"/>
    <property type="molecule type" value="Genomic_DNA"/>
</dbReference>
<gene>
    <name evidence="4" type="ORF">BN977_00862</name>
</gene>
<evidence type="ECO:0000256" key="1">
    <source>
        <dbReference type="ARBA" id="ARBA00004370"/>
    </source>
</evidence>
<dbReference type="PANTHER" id="PTHR37042">
    <property type="entry name" value="OUTER MEMBRANE PROTEIN RV1973"/>
    <property type="match status" value="1"/>
</dbReference>
<evidence type="ECO:0000256" key="3">
    <source>
        <dbReference type="SAM" id="Phobius"/>
    </source>
</evidence>